<evidence type="ECO:0000259" key="1">
    <source>
        <dbReference type="Pfam" id="PF18765"/>
    </source>
</evidence>
<proteinExistence type="predicted"/>
<dbReference type="Gene3D" id="3.30.460.10">
    <property type="entry name" value="Beta Polymerase, domain 2"/>
    <property type="match status" value="1"/>
</dbReference>
<organism evidence="2 3">
    <name type="scientific">Clostridium fallax</name>
    <dbReference type="NCBI Taxonomy" id="1533"/>
    <lineage>
        <taxon>Bacteria</taxon>
        <taxon>Bacillati</taxon>
        <taxon>Bacillota</taxon>
        <taxon>Clostridia</taxon>
        <taxon>Eubacteriales</taxon>
        <taxon>Clostridiaceae</taxon>
        <taxon>Clostridium</taxon>
    </lineage>
</organism>
<dbReference type="InterPro" id="IPR043519">
    <property type="entry name" value="NT_sf"/>
</dbReference>
<dbReference type="Proteomes" id="UP000184035">
    <property type="component" value="Unassembled WGS sequence"/>
</dbReference>
<gene>
    <name evidence="2" type="ORF">SAMN05443638_104118</name>
</gene>
<sequence length="301" mass="35358">MENLIVRYQQEFNKICEHLRNFEKVRAATVFGSMVTGDIWEESDIDMILVLDEDFKEIRNIYSQNNKVPIHIKLISKKNFLNFQENNNIGGALHKDMKASRLIFSKDLDVTDKFNHLRYFINADEKVWSLVYLSALLKDIKVCRKYLVNDGRYTSFNVAVRCAESFSKLFVNNKGYMVSKDALAVAVNLDDQWRELVENLFFGNSNKEESIKAVLSFIERYLSLNIEKSCKLLLDILKEKNDFISSEELKNINIFKGHKISMEDILEKLYEKEIIKRAQRDFLNIKGVNTLKENVYSYKWI</sequence>
<evidence type="ECO:0000313" key="2">
    <source>
        <dbReference type="EMBL" id="SHE53723.1"/>
    </source>
</evidence>
<dbReference type="EMBL" id="FQVM01000004">
    <property type="protein sequence ID" value="SHE53723.1"/>
    <property type="molecule type" value="Genomic_DNA"/>
</dbReference>
<keyword evidence="3" id="KW-1185">Reference proteome</keyword>
<dbReference type="Pfam" id="PF18765">
    <property type="entry name" value="Polbeta"/>
    <property type="match status" value="1"/>
</dbReference>
<dbReference type="InterPro" id="IPR041633">
    <property type="entry name" value="Polbeta"/>
</dbReference>
<reference evidence="2 3" key="1">
    <citation type="submission" date="2016-11" db="EMBL/GenBank/DDBJ databases">
        <authorList>
            <person name="Jaros S."/>
            <person name="Januszkiewicz K."/>
            <person name="Wedrychowicz H."/>
        </authorList>
    </citation>
    <scope>NUCLEOTIDE SEQUENCE [LARGE SCALE GENOMIC DNA]</scope>
    <source>
        <strain evidence="2 3">DSM 2631</strain>
    </source>
</reference>
<dbReference type="Gene3D" id="1.20.120.330">
    <property type="entry name" value="Nucleotidyltransferases domain 2"/>
    <property type="match status" value="1"/>
</dbReference>
<dbReference type="RefSeq" id="WP_072893266.1">
    <property type="nucleotide sequence ID" value="NZ_FQVM01000004.1"/>
</dbReference>
<evidence type="ECO:0000313" key="3">
    <source>
        <dbReference type="Proteomes" id="UP000184035"/>
    </source>
</evidence>
<name>A0A1M4UAY3_9CLOT</name>
<dbReference type="STRING" id="1533.SAMN05443638_104118"/>
<dbReference type="AlphaFoldDB" id="A0A1M4UAY3"/>
<dbReference type="OrthoDB" id="2539715at2"/>
<protein>
    <recommendedName>
        <fullName evidence="1">Polymerase beta nucleotidyltransferase domain-containing protein</fullName>
    </recommendedName>
</protein>
<dbReference type="CDD" id="cd05403">
    <property type="entry name" value="NT_KNTase_like"/>
    <property type="match status" value="1"/>
</dbReference>
<accession>A0A1M4UAY3</accession>
<feature type="domain" description="Polymerase beta nucleotidyltransferase" evidence="1">
    <location>
        <begin position="13"/>
        <end position="107"/>
    </location>
</feature>
<dbReference type="SUPFAM" id="SSF81301">
    <property type="entry name" value="Nucleotidyltransferase"/>
    <property type="match status" value="1"/>
</dbReference>